<dbReference type="Pfam" id="PF13795">
    <property type="entry name" value="HupE_UreJ_2"/>
    <property type="match status" value="1"/>
</dbReference>
<feature type="transmembrane region" description="Helical" evidence="1">
    <location>
        <begin position="132"/>
        <end position="156"/>
    </location>
</feature>
<keyword evidence="1" id="KW-1133">Transmembrane helix</keyword>
<feature type="transmembrane region" description="Helical" evidence="1">
    <location>
        <begin position="193"/>
        <end position="211"/>
    </location>
</feature>
<reference evidence="2 3" key="1">
    <citation type="submission" date="2018-08" db="EMBL/GenBank/DDBJ databases">
        <title>Altererythrobacter sp.Ery1 and Ery12, the genome sequencing of novel strains in genus Alterythrobacter.</title>
        <authorList>
            <person name="Cheng H."/>
            <person name="Wu Y.-H."/>
            <person name="Fang C."/>
            <person name="Xu X.-W."/>
        </authorList>
    </citation>
    <scope>NUCLEOTIDE SEQUENCE [LARGE SCALE GENOMIC DNA]</scope>
    <source>
        <strain evidence="2 3">Ery1</strain>
    </source>
</reference>
<name>A0A418NF12_9SPHN</name>
<dbReference type="InterPro" id="IPR032809">
    <property type="entry name" value="Put_HupE_UreJ"/>
</dbReference>
<gene>
    <name evidence="2" type="ORF">D2V04_16065</name>
</gene>
<evidence type="ECO:0000313" key="3">
    <source>
        <dbReference type="Proteomes" id="UP000285092"/>
    </source>
</evidence>
<feature type="transmembrane region" description="Helical" evidence="1">
    <location>
        <begin position="223"/>
        <end position="246"/>
    </location>
</feature>
<proteinExistence type="predicted"/>
<keyword evidence="1" id="KW-0472">Membrane</keyword>
<keyword evidence="1" id="KW-0812">Transmembrane</keyword>
<feature type="transmembrane region" description="Helical" evidence="1">
    <location>
        <begin position="163"/>
        <end position="187"/>
    </location>
</feature>
<keyword evidence="3" id="KW-1185">Reference proteome</keyword>
<sequence length="314" mass="33138">MIAAPASADELRPGYLEFTESAPGEWRLAWKEPFTAPPLEAPPPPNLPANCSYFGAVEQGVAGLAIVGAAEAHCEGTVRGGMIGMPGLIGQADMLVRVAPLGDPVQALRLTSAEPRATIPARPDQMQVLESYFVIGVEHILLGWDHLLFVIALVLLLRRWRPVVFAATAFTAAHSITLAGASLGLLGMPRRPVEALIALSIVFLALEIVRLRKGEESWTLRYPWAIAFAFGLLHGFGFAGALAAIGLPEGEIAAALLAFNLGVEAGQLLVVAALMALLAALDRLAQPAMATGLRVAAYGIGITGSYWLIDRVIG</sequence>
<dbReference type="Proteomes" id="UP000285092">
    <property type="component" value="Unassembled WGS sequence"/>
</dbReference>
<protein>
    <submittedName>
        <fullName evidence="2">HupE/UreJ family protein</fullName>
    </submittedName>
</protein>
<evidence type="ECO:0000256" key="1">
    <source>
        <dbReference type="SAM" id="Phobius"/>
    </source>
</evidence>
<comment type="caution">
    <text evidence="2">The sequence shown here is derived from an EMBL/GenBank/DDBJ whole genome shotgun (WGS) entry which is preliminary data.</text>
</comment>
<dbReference type="OrthoDB" id="9808870at2"/>
<feature type="transmembrane region" description="Helical" evidence="1">
    <location>
        <begin position="291"/>
        <end position="309"/>
    </location>
</feature>
<accession>A0A418NF12</accession>
<organism evidence="2 3">
    <name type="scientific">Pelagerythrobacter aerophilus</name>
    <dbReference type="NCBI Taxonomy" id="2306995"/>
    <lineage>
        <taxon>Bacteria</taxon>
        <taxon>Pseudomonadati</taxon>
        <taxon>Pseudomonadota</taxon>
        <taxon>Alphaproteobacteria</taxon>
        <taxon>Sphingomonadales</taxon>
        <taxon>Erythrobacteraceae</taxon>
        <taxon>Pelagerythrobacter</taxon>
    </lineage>
</organism>
<dbReference type="EMBL" id="QXFK01000019">
    <property type="protein sequence ID" value="RIV76113.1"/>
    <property type="molecule type" value="Genomic_DNA"/>
</dbReference>
<evidence type="ECO:0000313" key="2">
    <source>
        <dbReference type="EMBL" id="RIV76113.1"/>
    </source>
</evidence>
<dbReference type="AlphaFoldDB" id="A0A418NF12"/>
<feature type="transmembrane region" description="Helical" evidence="1">
    <location>
        <begin position="252"/>
        <end position="279"/>
    </location>
</feature>